<evidence type="ECO:0000313" key="3">
    <source>
        <dbReference type="Proteomes" id="UP000030351"/>
    </source>
</evidence>
<sequence length="68" mass="7825">MDQKVLIIVLITDLGMVMVVMPGIIQVPVAVTLFLIHHYYLPVTHFILWMIKTKDRSSFGQKAEANIW</sequence>
<reference evidence="2 3" key="1">
    <citation type="submission" date="2014-10" db="EMBL/GenBank/DDBJ databases">
        <title>Genome sequence of Erwinia typographi M043b.</title>
        <authorList>
            <person name="Chan K.-G."/>
            <person name="Tan W.-S."/>
        </authorList>
    </citation>
    <scope>NUCLEOTIDE SEQUENCE [LARGE SCALE GENOMIC DNA]</scope>
    <source>
        <strain evidence="2 3">M043b</strain>
    </source>
</reference>
<accession>A0A0A3Z9S0</accession>
<gene>
    <name evidence="2" type="ORF">NG99_02525</name>
</gene>
<feature type="transmembrane region" description="Helical" evidence="1">
    <location>
        <begin position="5"/>
        <end position="25"/>
    </location>
</feature>
<dbReference type="Proteomes" id="UP000030351">
    <property type="component" value="Unassembled WGS sequence"/>
</dbReference>
<keyword evidence="3" id="KW-1185">Reference proteome</keyword>
<keyword evidence="1" id="KW-0472">Membrane</keyword>
<dbReference type="EMBL" id="JRUQ01000008">
    <property type="protein sequence ID" value="KGT95630.1"/>
    <property type="molecule type" value="Genomic_DNA"/>
</dbReference>
<comment type="caution">
    <text evidence="2">The sequence shown here is derived from an EMBL/GenBank/DDBJ whole genome shotgun (WGS) entry which is preliminary data.</text>
</comment>
<evidence type="ECO:0000256" key="1">
    <source>
        <dbReference type="SAM" id="Phobius"/>
    </source>
</evidence>
<keyword evidence="1" id="KW-0812">Transmembrane</keyword>
<keyword evidence="1" id="KW-1133">Transmembrane helix</keyword>
<dbReference type="AlphaFoldDB" id="A0A0A3Z9S0"/>
<organism evidence="2 3">
    <name type="scientific">Erwinia typographi</name>
    <dbReference type="NCBI Taxonomy" id="371042"/>
    <lineage>
        <taxon>Bacteria</taxon>
        <taxon>Pseudomonadati</taxon>
        <taxon>Pseudomonadota</taxon>
        <taxon>Gammaproteobacteria</taxon>
        <taxon>Enterobacterales</taxon>
        <taxon>Erwiniaceae</taxon>
        <taxon>Erwinia</taxon>
    </lineage>
</organism>
<evidence type="ECO:0000313" key="2">
    <source>
        <dbReference type="EMBL" id="KGT95630.1"/>
    </source>
</evidence>
<proteinExistence type="predicted"/>
<protein>
    <submittedName>
        <fullName evidence="2">Uncharacterized protein</fullName>
    </submittedName>
</protein>
<feature type="transmembrane region" description="Helical" evidence="1">
    <location>
        <begin position="31"/>
        <end position="51"/>
    </location>
</feature>
<name>A0A0A3Z9S0_9GAMM</name>